<evidence type="ECO:0000313" key="6">
    <source>
        <dbReference type="EMBL" id="MDT0682370.1"/>
    </source>
</evidence>
<evidence type="ECO:0000256" key="1">
    <source>
        <dbReference type="ARBA" id="ARBA00007734"/>
    </source>
</evidence>
<dbReference type="Gene3D" id="1.10.530.10">
    <property type="match status" value="1"/>
</dbReference>
<dbReference type="SUPFAM" id="SSF53955">
    <property type="entry name" value="Lysozyme-like"/>
    <property type="match status" value="1"/>
</dbReference>
<gene>
    <name evidence="6" type="ORF">RM543_06720</name>
</gene>
<dbReference type="RefSeq" id="WP_311690126.1">
    <property type="nucleotide sequence ID" value="NZ_JAVRHL010000002.1"/>
</dbReference>
<feature type="domain" description="Transglycosylase SLT" evidence="5">
    <location>
        <begin position="168"/>
        <end position="257"/>
    </location>
</feature>
<evidence type="ECO:0000256" key="2">
    <source>
        <dbReference type="ARBA" id="ARBA00009387"/>
    </source>
</evidence>
<protein>
    <submittedName>
        <fullName evidence="6">Lytic transglycosylase domain-containing protein</fullName>
        <ecNumber evidence="6">4.2.2.n1</ecNumber>
    </submittedName>
</protein>
<reference evidence="6 7" key="1">
    <citation type="submission" date="2023-09" db="EMBL/GenBank/DDBJ databases">
        <authorList>
            <person name="Rey-Velasco X."/>
        </authorList>
    </citation>
    <scope>NUCLEOTIDE SEQUENCE [LARGE SCALE GENOMIC DNA]</scope>
    <source>
        <strain evidence="6 7">F158</strain>
    </source>
</reference>
<evidence type="ECO:0000256" key="4">
    <source>
        <dbReference type="SAM" id="SignalP"/>
    </source>
</evidence>
<evidence type="ECO:0000313" key="7">
    <source>
        <dbReference type="Proteomes" id="UP001265259"/>
    </source>
</evidence>
<evidence type="ECO:0000259" key="5">
    <source>
        <dbReference type="Pfam" id="PF01464"/>
    </source>
</evidence>
<dbReference type="InterPro" id="IPR008258">
    <property type="entry name" value="Transglycosylase_SLT_dom_1"/>
</dbReference>
<keyword evidence="6" id="KW-0456">Lyase</keyword>
<dbReference type="GO" id="GO:0016829">
    <property type="term" value="F:lyase activity"/>
    <property type="evidence" value="ECO:0007669"/>
    <property type="project" value="UniProtKB-KW"/>
</dbReference>
<organism evidence="6 7">
    <name type="scientific">Tropicimonas omnivorans</name>
    <dbReference type="NCBI Taxonomy" id="3075590"/>
    <lineage>
        <taxon>Bacteria</taxon>
        <taxon>Pseudomonadati</taxon>
        <taxon>Pseudomonadota</taxon>
        <taxon>Alphaproteobacteria</taxon>
        <taxon>Rhodobacterales</taxon>
        <taxon>Roseobacteraceae</taxon>
        <taxon>Tropicimonas</taxon>
    </lineage>
</organism>
<dbReference type="CDD" id="cd00254">
    <property type="entry name" value="LT-like"/>
    <property type="match status" value="1"/>
</dbReference>
<evidence type="ECO:0000256" key="3">
    <source>
        <dbReference type="SAM" id="MobiDB-lite"/>
    </source>
</evidence>
<dbReference type="Proteomes" id="UP001265259">
    <property type="component" value="Unassembled WGS sequence"/>
</dbReference>
<dbReference type="PANTHER" id="PTHR37423">
    <property type="entry name" value="SOLUBLE LYTIC MUREIN TRANSGLYCOSYLASE-RELATED"/>
    <property type="match status" value="1"/>
</dbReference>
<feature type="chain" id="PRO_5045450551" evidence="4">
    <location>
        <begin position="22"/>
        <end position="303"/>
    </location>
</feature>
<dbReference type="EMBL" id="JAVRHL010000002">
    <property type="protein sequence ID" value="MDT0682370.1"/>
    <property type="molecule type" value="Genomic_DNA"/>
</dbReference>
<comment type="caution">
    <text evidence="6">The sequence shown here is derived from an EMBL/GenBank/DDBJ whole genome shotgun (WGS) entry which is preliminary data.</text>
</comment>
<proteinExistence type="inferred from homology"/>
<accession>A0ABU3DF72</accession>
<dbReference type="InterPro" id="IPR023346">
    <property type="entry name" value="Lysozyme-like_dom_sf"/>
</dbReference>
<dbReference type="PANTHER" id="PTHR37423:SF2">
    <property type="entry name" value="MEMBRANE-BOUND LYTIC MUREIN TRANSGLYCOSYLASE C"/>
    <property type="match status" value="1"/>
</dbReference>
<keyword evidence="4" id="KW-0732">Signal</keyword>
<feature type="region of interest" description="Disordered" evidence="3">
    <location>
        <begin position="24"/>
        <end position="48"/>
    </location>
</feature>
<comment type="similarity">
    <text evidence="1">Belongs to the transglycosylase Slt family.</text>
</comment>
<comment type="similarity">
    <text evidence="2">Belongs to the virb1 family.</text>
</comment>
<dbReference type="EC" id="4.2.2.n1" evidence="6"/>
<keyword evidence="7" id="KW-1185">Reference proteome</keyword>
<dbReference type="Pfam" id="PF01464">
    <property type="entry name" value="SLT"/>
    <property type="match status" value="1"/>
</dbReference>
<name>A0ABU3DF72_9RHOB</name>
<feature type="signal peptide" evidence="4">
    <location>
        <begin position="1"/>
        <end position="21"/>
    </location>
</feature>
<sequence length="303" mass="31299">MSPLHTAWPIALILCAGSVAAEDAAGTPPQPLVSDAAAPPAPPPAPKDFTFKRVRVGTPVAGRRITIQIDPEEQRALLAARPAMPEKSAVGDAAAPGTLPNADAPAAHAWFWTQLSPGFDGIGPGRLDAALAALDSTQGSSVRRPRLQHLQTIAERHGTDILRATIGTQVSPAFALAVIGVESAGRTDAVSHAGATGLMQLMPDTATRFGVADSRDAGENIRGGVAYLDWLLSEFGRDPLLALAGYNAGEGAVREHGGVPPYAETRDYVPKVLAAWSVAKGLCVTPPLYISDGCVFRVSAAGG</sequence>